<proteinExistence type="predicted"/>
<protein>
    <submittedName>
        <fullName evidence="2">Uncharacterized protein</fullName>
    </submittedName>
</protein>
<accession>A0A383WAX5</accession>
<dbReference type="EMBL" id="FNXT01001221">
    <property type="protein sequence ID" value="SZX74768.1"/>
    <property type="molecule type" value="Genomic_DNA"/>
</dbReference>
<evidence type="ECO:0000313" key="3">
    <source>
        <dbReference type="Proteomes" id="UP000256970"/>
    </source>
</evidence>
<feature type="compositionally biased region" description="Polar residues" evidence="1">
    <location>
        <begin position="117"/>
        <end position="128"/>
    </location>
</feature>
<organism evidence="2 3">
    <name type="scientific">Tetradesmus obliquus</name>
    <name type="common">Green alga</name>
    <name type="synonym">Acutodesmus obliquus</name>
    <dbReference type="NCBI Taxonomy" id="3088"/>
    <lineage>
        <taxon>Eukaryota</taxon>
        <taxon>Viridiplantae</taxon>
        <taxon>Chlorophyta</taxon>
        <taxon>core chlorophytes</taxon>
        <taxon>Chlorophyceae</taxon>
        <taxon>CS clade</taxon>
        <taxon>Sphaeropleales</taxon>
        <taxon>Scenedesmaceae</taxon>
        <taxon>Tetradesmus</taxon>
    </lineage>
</organism>
<dbReference type="AlphaFoldDB" id="A0A383WAX5"/>
<feature type="compositionally biased region" description="Polar residues" evidence="1">
    <location>
        <begin position="89"/>
        <end position="103"/>
    </location>
</feature>
<feature type="region of interest" description="Disordered" evidence="1">
    <location>
        <begin position="89"/>
        <end position="128"/>
    </location>
</feature>
<gene>
    <name evidence="2" type="ORF">BQ4739_LOCUS15086</name>
</gene>
<sequence length="266" mass="29040">MRELAAAFKQALSPRSSKAQYLATSNHSNKQGSEMRHWLCGCTAARSKSSITSATADAYLEAPLVVNRRSSSASGSMLESDCRAASQESCMSQPSELASSDSSGAGEWKSLDGSAVSRPSSRQQSWQDNFSSYNPSVIFEEQSTDAAWREFTSWRLKWMQVANQQRFSYREADLQRHEAELLQRLQHGSTITLFGSDGMRASNSSTSAAQASVPPVNVAQSMADWEVFLERPDFMAADKAPGRGSSSSFAHTRRCRVVHSSISSAA</sequence>
<name>A0A383WAX5_TETOB</name>
<evidence type="ECO:0000313" key="2">
    <source>
        <dbReference type="EMBL" id="SZX74768.1"/>
    </source>
</evidence>
<reference evidence="2 3" key="1">
    <citation type="submission" date="2016-10" db="EMBL/GenBank/DDBJ databases">
        <authorList>
            <person name="Cai Z."/>
        </authorList>
    </citation>
    <scope>NUCLEOTIDE SEQUENCE [LARGE SCALE GENOMIC DNA]</scope>
</reference>
<dbReference type="Proteomes" id="UP000256970">
    <property type="component" value="Unassembled WGS sequence"/>
</dbReference>
<keyword evidence="3" id="KW-1185">Reference proteome</keyword>
<evidence type="ECO:0000256" key="1">
    <source>
        <dbReference type="SAM" id="MobiDB-lite"/>
    </source>
</evidence>